<dbReference type="Proteomes" id="UP001501207">
    <property type="component" value="Unassembled WGS sequence"/>
</dbReference>
<comment type="subcellular location">
    <subcellularLocation>
        <location evidence="1">Cytoplasm</location>
    </subcellularLocation>
</comment>
<dbReference type="InterPro" id="IPR037070">
    <property type="entry name" value="Formiminotransferase_C_sf"/>
</dbReference>
<evidence type="ECO:0000256" key="1">
    <source>
        <dbReference type="ARBA" id="ARBA00004496"/>
    </source>
</evidence>
<dbReference type="NCBIfam" id="TIGR02024">
    <property type="entry name" value="FtcD"/>
    <property type="match status" value="1"/>
</dbReference>
<dbReference type="RefSeq" id="WP_344980915.1">
    <property type="nucleotide sequence ID" value="NZ_BAABFN010000021.1"/>
</dbReference>
<accession>A0ABP8G6E8</accession>
<dbReference type="PANTHER" id="PTHR12234">
    <property type="entry name" value="FORMIMINOTRANSFERASE-CYCLODEAMINASE"/>
    <property type="match status" value="1"/>
</dbReference>
<name>A0ABP8G6E8_9BACT</name>
<evidence type="ECO:0000256" key="5">
    <source>
        <dbReference type="ARBA" id="ARBA00022679"/>
    </source>
</evidence>
<feature type="domain" description="Formiminotransferase C-terminal subdomain" evidence="8">
    <location>
        <begin position="183"/>
        <end position="337"/>
    </location>
</feature>
<evidence type="ECO:0000313" key="11">
    <source>
        <dbReference type="Proteomes" id="UP001501207"/>
    </source>
</evidence>
<organism evidence="10 11">
    <name type="scientific">Compostibacter hankyongensis</name>
    <dbReference type="NCBI Taxonomy" id="1007089"/>
    <lineage>
        <taxon>Bacteria</taxon>
        <taxon>Pseudomonadati</taxon>
        <taxon>Bacteroidota</taxon>
        <taxon>Chitinophagia</taxon>
        <taxon>Chitinophagales</taxon>
        <taxon>Chitinophagaceae</taxon>
        <taxon>Compostibacter</taxon>
    </lineage>
</organism>
<evidence type="ECO:0000313" key="10">
    <source>
        <dbReference type="EMBL" id="GAA4318048.1"/>
    </source>
</evidence>
<feature type="domain" description="Formiminotransferase N-terminal subdomain" evidence="9">
    <location>
        <begin position="5"/>
        <end position="182"/>
    </location>
</feature>
<evidence type="ECO:0000256" key="4">
    <source>
        <dbReference type="ARBA" id="ARBA00022490"/>
    </source>
</evidence>
<dbReference type="InterPro" id="IPR013802">
    <property type="entry name" value="Formiminotransferase_C"/>
</dbReference>
<dbReference type="InterPro" id="IPR022384">
    <property type="entry name" value="FormiminoTrfase_cat_dom_sf"/>
</dbReference>
<dbReference type="Gene3D" id="3.30.70.670">
    <property type="entry name" value="Formiminotransferase, C-terminal subdomain"/>
    <property type="match status" value="1"/>
</dbReference>
<keyword evidence="6" id="KW-0369">Histidine metabolism</keyword>
<comment type="pathway">
    <text evidence="2">Amino-acid degradation; L-histidine degradation into L-glutamate; L-glutamate from N-formimidoyl-L-glutamate (transferase route): step 1/1.</text>
</comment>
<evidence type="ECO:0000259" key="9">
    <source>
        <dbReference type="SMART" id="SM01222"/>
    </source>
</evidence>
<proteinExistence type="predicted"/>
<evidence type="ECO:0000256" key="3">
    <source>
        <dbReference type="ARBA" id="ARBA00012252"/>
    </source>
</evidence>
<dbReference type="SMART" id="SM01222">
    <property type="entry name" value="FTCD_N"/>
    <property type="match status" value="1"/>
</dbReference>
<evidence type="ECO:0000256" key="2">
    <source>
        <dbReference type="ARBA" id="ARBA00005082"/>
    </source>
</evidence>
<keyword evidence="11" id="KW-1185">Reference proteome</keyword>
<evidence type="ECO:0000256" key="7">
    <source>
        <dbReference type="ARBA" id="ARBA00022954"/>
    </source>
</evidence>
<dbReference type="InterPro" id="IPR037064">
    <property type="entry name" value="Formiminotransferase_N_sf"/>
</dbReference>
<dbReference type="Pfam" id="PF07837">
    <property type="entry name" value="FTCD_N"/>
    <property type="match status" value="1"/>
</dbReference>
<dbReference type="InterPro" id="IPR004227">
    <property type="entry name" value="Formiminotransferase_cat"/>
</dbReference>
<evidence type="ECO:0000259" key="8">
    <source>
        <dbReference type="SMART" id="SM01221"/>
    </source>
</evidence>
<keyword evidence="7" id="KW-0290">Folate-binding</keyword>
<evidence type="ECO:0000256" key="6">
    <source>
        <dbReference type="ARBA" id="ARBA00022808"/>
    </source>
</evidence>
<dbReference type="PANTHER" id="PTHR12234:SF0">
    <property type="entry name" value="FORMIMIDOYLTRANSFERASE-CYCLODEAMINASE"/>
    <property type="match status" value="1"/>
</dbReference>
<dbReference type="InterPro" id="IPR051623">
    <property type="entry name" value="FTCD"/>
</dbReference>
<dbReference type="InterPro" id="IPR012886">
    <property type="entry name" value="Formiminotransferase_N"/>
</dbReference>
<dbReference type="SUPFAM" id="SSF55116">
    <property type="entry name" value="Formiminotransferase domain of formiminotransferase-cyclodeaminase"/>
    <property type="match status" value="2"/>
</dbReference>
<dbReference type="Gene3D" id="3.30.990.10">
    <property type="entry name" value="Formiminotransferase, N-terminal subdomain"/>
    <property type="match status" value="1"/>
</dbReference>
<protein>
    <recommendedName>
        <fullName evidence="3">glutamate formimidoyltransferase</fullName>
        <ecNumber evidence="3">2.1.2.5</ecNumber>
    </recommendedName>
</protein>
<reference evidence="11" key="1">
    <citation type="journal article" date="2019" name="Int. J. Syst. Evol. Microbiol.">
        <title>The Global Catalogue of Microorganisms (GCM) 10K type strain sequencing project: providing services to taxonomists for standard genome sequencing and annotation.</title>
        <authorList>
            <consortium name="The Broad Institute Genomics Platform"/>
            <consortium name="The Broad Institute Genome Sequencing Center for Infectious Disease"/>
            <person name="Wu L."/>
            <person name="Ma J."/>
        </authorList>
    </citation>
    <scope>NUCLEOTIDE SEQUENCE [LARGE SCALE GENOMIC DNA]</scope>
    <source>
        <strain evidence="11">JCM 17664</strain>
    </source>
</reference>
<dbReference type="Pfam" id="PF02971">
    <property type="entry name" value="FTCD"/>
    <property type="match status" value="1"/>
</dbReference>
<dbReference type="EC" id="2.1.2.5" evidence="3"/>
<dbReference type="SMART" id="SM01221">
    <property type="entry name" value="FTCD"/>
    <property type="match status" value="1"/>
</dbReference>
<gene>
    <name evidence="10" type="primary">ftcD</name>
    <name evidence="10" type="ORF">GCM10023143_30480</name>
</gene>
<sequence length="340" mass="36881">MPDNRLIECVPNFSEGSDPAVIRAITDAVGGIPGVQLLHTDIGKTANRMVVTFAGPPDAVAEAAFRAIRKACELIDMSRHQGVHPRIGAVDVCPLIPISGISMEETAGYARALARRVGEELQVPVYLYGKAALMALRTELSDIRRGQYEGLAEKLKAPEWLPDFGPAVFHAKAGAVVIGARDFLVAYNVNLDTADLKIARAIAADIREKAPAVLSGRAAEEKNARRLPAVKAIGWYMEEYGIAQVSMNLTDARQTPVHTAFEACVRRAADYGVRVSGSELVGMIPLRYLTEAGRFFLEKKGAAGTADEEVLVRTAVKALGLDDLRAFDPRQKVIEYVMQR</sequence>
<keyword evidence="5" id="KW-0808">Transferase</keyword>
<keyword evidence="4" id="KW-0963">Cytoplasm</keyword>
<comment type="caution">
    <text evidence="10">The sequence shown here is derived from an EMBL/GenBank/DDBJ whole genome shotgun (WGS) entry which is preliminary data.</text>
</comment>
<dbReference type="EMBL" id="BAABFN010000021">
    <property type="protein sequence ID" value="GAA4318048.1"/>
    <property type="molecule type" value="Genomic_DNA"/>
</dbReference>